<dbReference type="AlphaFoldDB" id="A0A1I4E5J4"/>
<feature type="chain" id="PRO_5009302669" evidence="1">
    <location>
        <begin position="26"/>
        <end position="263"/>
    </location>
</feature>
<dbReference type="PANTHER" id="PTHR43032:SF2">
    <property type="entry name" value="BLL0505 PROTEIN"/>
    <property type="match status" value="1"/>
</dbReference>
<dbReference type="PROSITE" id="PS51318">
    <property type="entry name" value="TAT"/>
    <property type="match status" value="1"/>
</dbReference>
<sequence>MQKFQLNRRKFLTSAALGASGLALSGCDAFDSISNPDSSVRKFLEGANDLTYRVQRLLIGRDALAQEFSESDIRQPQRPNGVTAPDDATYKGLLSNDFADWRLEVTGLVEKPLSLSREQLMNMPARTQITRHDCVEGWSCIAKWTGTPLSLVLDQAVVKPQARYVMFHCLDTIDRDLSGDVKYYGTIDLIDARHPQTILAYGLNGKPLPVENGAPLRVRVERQLGYKMPKYVHRIELIDSFAAIGRGKGGYWEDNGYDWYAGI</sequence>
<proteinExistence type="predicted"/>
<dbReference type="InterPro" id="IPR036374">
    <property type="entry name" value="OxRdtase_Mopterin-bd_sf"/>
</dbReference>
<feature type="signal peptide" evidence="1">
    <location>
        <begin position="1"/>
        <end position="25"/>
    </location>
</feature>
<keyword evidence="4" id="KW-1185">Reference proteome</keyword>
<dbReference type="OrthoDB" id="9795587at2"/>
<dbReference type="Proteomes" id="UP000323300">
    <property type="component" value="Unassembled WGS sequence"/>
</dbReference>
<gene>
    <name evidence="3" type="ORF">SAMN04488498_1238</name>
</gene>
<protein>
    <submittedName>
        <fullName evidence="3">Oxidoreductase molybdopterin binding domain-containing protein</fullName>
    </submittedName>
</protein>
<name>A0A1I4E5J4_9HYPH</name>
<dbReference type="Pfam" id="PF00174">
    <property type="entry name" value="Oxidored_molyb"/>
    <property type="match status" value="1"/>
</dbReference>
<evidence type="ECO:0000313" key="4">
    <source>
        <dbReference type="Proteomes" id="UP000323300"/>
    </source>
</evidence>
<keyword evidence="1" id="KW-0732">Signal</keyword>
<organism evidence="3 4">
    <name type="scientific">Neomesorhizobium albiziae</name>
    <dbReference type="NCBI Taxonomy" id="335020"/>
    <lineage>
        <taxon>Bacteria</taxon>
        <taxon>Pseudomonadati</taxon>
        <taxon>Pseudomonadota</taxon>
        <taxon>Alphaproteobacteria</taxon>
        <taxon>Hyphomicrobiales</taxon>
        <taxon>Phyllobacteriaceae</taxon>
        <taxon>Neomesorhizobium</taxon>
    </lineage>
</organism>
<dbReference type="SUPFAM" id="SSF56524">
    <property type="entry name" value="Oxidoreductase molybdopterin-binding domain"/>
    <property type="match status" value="1"/>
</dbReference>
<evidence type="ECO:0000313" key="3">
    <source>
        <dbReference type="EMBL" id="SFL01025.1"/>
    </source>
</evidence>
<dbReference type="Gene3D" id="3.90.420.10">
    <property type="entry name" value="Oxidoreductase, molybdopterin-binding domain"/>
    <property type="match status" value="1"/>
</dbReference>
<dbReference type="RefSeq" id="WP_149762999.1">
    <property type="nucleotide sequence ID" value="NZ_BSPE01000066.1"/>
</dbReference>
<dbReference type="InterPro" id="IPR006311">
    <property type="entry name" value="TAT_signal"/>
</dbReference>
<evidence type="ECO:0000256" key="1">
    <source>
        <dbReference type="SAM" id="SignalP"/>
    </source>
</evidence>
<dbReference type="CDD" id="cd02108">
    <property type="entry name" value="bact_SO_family_Moco"/>
    <property type="match status" value="1"/>
</dbReference>
<evidence type="ECO:0000259" key="2">
    <source>
        <dbReference type="Pfam" id="PF00174"/>
    </source>
</evidence>
<reference evidence="3 4" key="1">
    <citation type="submission" date="2016-10" db="EMBL/GenBank/DDBJ databases">
        <authorList>
            <person name="Varghese N."/>
            <person name="Submissions S."/>
        </authorList>
    </citation>
    <scope>NUCLEOTIDE SEQUENCE [LARGE SCALE GENOMIC DNA]</scope>
    <source>
        <strain evidence="3 4">DSM 21822</strain>
    </source>
</reference>
<dbReference type="PROSITE" id="PS51257">
    <property type="entry name" value="PROKAR_LIPOPROTEIN"/>
    <property type="match status" value="1"/>
</dbReference>
<feature type="domain" description="Oxidoreductase molybdopterin-binding" evidence="2">
    <location>
        <begin position="97"/>
        <end position="239"/>
    </location>
</feature>
<accession>A0A1I4E5J4</accession>
<dbReference type="PANTHER" id="PTHR43032">
    <property type="entry name" value="PROTEIN-METHIONINE-SULFOXIDE REDUCTASE"/>
    <property type="match status" value="1"/>
</dbReference>
<dbReference type="EMBL" id="FOSL01000023">
    <property type="protein sequence ID" value="SFL01025.1"/>
    <property type="molecule type" value="Genomic_DNA"/>
</dbReference>
<dbReference type="InterPro" id="IPR000572">
    <property type="entry name" value="OxRdtase_Mopterin-bd_dom"/>
</dbReference>